<dbReference type="Proteomes" id="UP000249260">
    <property type="component" value="Unassembled WGS sequence"/>
</dbReference>
<reference evidence="1 2" key="1">
    <citation type="submission" date="2018-06" db="EMBL/GenBank/DDBJ databases">
        <title>Paenibacillus montanisoli sp. nov., isolated from mountain area soil.</title>
        <authorList>
            <person name="Wu M."/>
        </authorList>
    </citation>
    <scope>NUCLEOTIDE SEQUENCE [LARGE SCALE GENOMIC DNA]</scope>
    <source>
        <strain evidence="1 2">RA17</strain>
    </source>
</reference>
<name>A0A328U4P8_9BACL</name>
<protein>
    <submittedName>
        <fullName evidence="1">Uncharacterized protein</fullName>
    </submittedName>
</protein>
<dbReference type="InterPro" id="IPR058600">
    <property type="entry name" value="YhjD-like"/>
</dbReference>
<sequence length="125" mass="14212">MAVDMNMSSPPVQIGKELELVKRYVLLGIVNQILDHDIRIVGATATKLPRLYESMMRGLQDRVLLELAAMRRQFRESGIGVEKEKRSTTGLSAAYSCMGYRHSFSMPWSFVKAEAERLLKSYLTK</sequence>
<evidence type="ECO:0000313" key="1">
    <source>
        <dbReference type="EMBL" id="RAP77808.1"/>
    </source>
</evidence>
<dbReference type="RefSeq" id="WP_112880931.1">
    <property type="nucleotide sequence ID" value="NZ_QLUW01000001.1"/>
</dbReference>
<dbReference type="Pfam" id="PF26325">
    <property type="entry name" value="YhjD"/>
    <property type="match status" value="1"/>
</dbReference>
<evidence type="ECO:0000313" key="2">
    <source>
        <dbReference type="Proteomes" id="UP000249260"/>
    </source>
</evidence>
<gene>
    <name evidence="1" type="ORF">DL346_04950</name>
</gene>
<keyword evidence="2" id="KW-1185">Reference proteome</keyword>
<proteinExistence type="predicted"/>
<comment type="caution">
    <text evidence="1">The sequence shown here is derived from an EMBL/GenBank/DDBJ whole genome shotgun (WGS) entry which is preliminary data.</text>
</comment>
<organism evidence="1 2">
    <name type="scientific">Paenibacillus montanisoli</name>
    <dbReference type="NCBI Taxonomy" id="2081970"/>
    <lineage>
        <taxon>Bacteria</taxon>
        <taxon>Bacillati</taxon>
        <taxon>Bacillota</taxon>
        <taxon>Bacilli</taxon>
        <taxon>Bacillales</taxon>
        <taxon>Paenibacillaceae</taxon>
        <taxon>Paenibacillus</taxon>
    </lineage>
</organism>
<dbReference type="EMBL" id="QLUW01000001">
    <property type="protein sequence ID" value="RAP77808.1"/>
    <property type="molecule type" value="Genomic_DNA"/>
</dbReference>
<accession>A0A328U4P8</accession>
<dbReference type="AlphaFoldDB" id="A0A328U4P8"/>
<dbReference type="OrthoDB" id="2910298at2"/>